<comment type="caution">
    <text evidence="1">The sequence shown here is derived from an EMBL/GenBank/DDBJ whole genome shotgun (WGS) entry which is preliminary data.</text>
</comment>
<accession>A0A9D7F898</accession>
<dbReference type="Pfam" id="PF11697">
    <property type="entry name" value="DUF3293"/>
    <property type="match status" value="1"/>
</dbReference>
<dbReference type="Proteomes" id="UP000886602">
    <property type="component" value="Unassembled WGS sequence"/>
</dbReference>
<dbReference type="EMBL" id="JADJNC010000019">
    <property type="protein sequence ID" value="MBK7423862.1"/>
    <property type="molecule type" value="Genomic_DNA"/>
</dbReference>
<proteinExistence type="predicted"/>
<evidence type="ECO:0000313" key="1">
    <source>
        <dbReference type="EMBL" id="MBK7423862.1"/>
    </source>
</evidence>
<dbReference type="AlphaFoldDB" id="A0A9D7F898"/>
<sequence length="147" mass="16484">MRTEALDIAFRATIYRVDTAEGIFDLRIGRPDPAFDDFLRRQGVSCWAVLTACNPGGVRDDDGNRLRRMRLQQRLQTLGWSFCSACNLADDRMWPEEPGFLLLQVSEQEVRSLASEFCQLACVCGVVGGAPRLVWVQESGDDAVNQQ</sequence>
<name>A0A9D7F898_9RHOO</name>
<protein>
    <submittedName>
        <fullName evidence="1">DUF3293 domain-containing protein</fullName>
    </submittedName>
</protein>
<reference evidence="1" key="1">
    <citation type="submission" date="2020-10" db="EMBL/GenBank/DDBJ databases">
        <title>Connecting structure to function with the recovery of over 1000 high-quality activated sludge metagenome-assembled genomes encoding full-length rRNA genes using long-read sequencing.</title>
        <authorList>
            <person name="Singleton C.M."/>
            <person name="Petriglieri F."/>
            <person name="Kristensen J.M."/>
            <person name="Kirkegaard R.H."/>
            <person name="Michaelsen T.Y."/>
            <person name="Andersen M.H."/>
            <person name="Karst S.M."/>
            <person name="Dueholm M.S."/>
            <person name="Nielsen P.H."/>
            <person name="Albertsen M."/>
        </authorList>
    </citation>
    <scope>NUCLEOTIDE SEQUENCE</scope>
    <source>
        <strain evidence="1">EsbW_18-Q3-R4-48_MAXAC.044</strain>
    </source>
</reference>
<gene>
    <name evidence="1" type="ORF">IPJ48_12570</name>
</gene>
<organism evidence="1 2">
    <name type="scientific">Candidatus Propionivibrio dominans</name>
    <dbReference type="NCBI Taxonomy" id="2954373"/>
    <lineage>
        <taxon>Bacteria</taxon>
        <taxon>Pseudomonadati</taxon>
        <taxon>Pseudomonadota</taxon>
        <taxon>Betaproteobacteria</taxon>
        <taxon>Rhodocyclales</taxon>
        <taxon>Rhodocyclaceae</taxon>
        <taxon>Propionivibrio</taxon>
    </lineage>
</organism>
<evidence type="ECO:0000313" key="2">
    <source>
        <dbReference type="Proteomes" id="UP000886602"/>
    </source>
</evidence>
<dbReference type="InterPro" id="IPR021710">
    <property type="entry name" value="DUF3293"/>
</dbReference>